<comment type="caution">
    <text evidence="3">The sequence shown here is derived from an EMBL/GenBank/DDBJ whole genome shotgun (WGS) entry which is preliminary data.</text>
</comment>
<dbReference type="EMBL" id="JAMTCK010000010">
    <property type="protein sequence ID" value="MCP2167437.1"/>
    <property type="molecule type" value="Genomic_DNA"/>
</dbReference>
<feature type="compositionally biased region" description="Polar residues" evidence="1">
    <location>
        <begin position="214"/>
        <end position="226"/>
    </location>
</feature>
<protein>
    <submittedName>
        <fullName evidence="3">Uncharacterized protein</fullName>
    </submittedName>
</protein>
<evidence type="ECO:0000256" key="2">
    <source>
        <dbReference type="SAM" id="Phobius"/>
    </source>
</evidence>
<name>A0AAE3KI01_9PSEU</name>
<keyword evidence="2" id="KW-1133">Transmembrane helix</keyword>
<dbReference type="AlphaFoldDB" id="A0AAE3KI01"/>
<keyword evidence="2" id="KW-0472">Membrane</keyword>
<evidence type="ECO:0000313" key="3">
    <source>
        <dbReference type="EMBL" id="MCP2167437.1"/>
    </source>
</evidence>
<dbReference type="Proteomes" id="UP001206128">
    <property type="component" value="Unassembled WGS sequence"/>
</dbReference>
<keyword evidence="4" id="KW-1185">Reference proteome</keyword>
<proteinExistence type="predicted"/>
<sequence length="226" mass="23219">MTPTRSPRVRFEDRLLAELKQVVVERADLAPEPTAEATPTPTRPARRTPRLAVATGVGALGVAGAVVLPAVLGGTAAYAVEANADGTIHVEIKEIRDAAGLEAALEKAGIPAEVDFLPDGKTCAGPRFTPAQGGPLSLGVHGGPSAQALTFTLRLGDFQRDQTLVITAAGQQDLSRVDVGVAQGPVAPCQEVDAPPPPPRQPDPSSGPHLDSGTGETLTTEVRPTS</sequence>
<accession>A0AAE3KI01</accession>
<organism evidence="3 4">
    <name type="scientific">Goodfellowiella coeruleoviolacea</name>
    <dbReference type="NCBI Taxonomy" id="334858"/>
    <lineage>
        <taxon>Bacteria</taxon>
        <taxon>Bacillati</taxon>
        <taxon>Actinomycetota</taxon>
        <taxon>Actinomycetes</taxon>
        <taxon>Pseudonocardiales</taxon>
        <taxon>Pseudonocardiaceae</taxon>
        <taxon>Goodfellowiella</taxon>
    </lineage>
</organism>
<evidence type="ECO:0000313" key="4">
    <source>
        <dbReference type="Proteomes" id="UP001206128"/>
    </source>
</evidence>
<reference evidence="3" key="1">
    <citation type="submission" date="2022-06" db="EMBL/GenBank/DDBJ databases">
        <title>Genomic Encyclopedia of Archaeal and Bacterial Type Strains, Phase II (KMG-II): from individual species to whole genera.</title>
        <authorList>
            <person name="Goeker M."/>
        </authorList>
    </citation>
    <scope>NUCLEOTIDE SEQUENCE</scope>
    <source>
        <strain evidence="3">DSM 43935</strain>
    </source>
</reference>
<gene>
    <name evidence="3" type="ORF">LX83_004310</name>
</gene>
<feature type="region of interest" description="Disordered" evidence="1">
    <location>
        <begin position="185"/>
        <end position="226"/>
    </location>
</feature>
<feature type="transmembrane region" description="Helical" evidence="2">
    <location>
        <begin position="51"/>
        <end position="72"/>
    </location>
</feature>
<evidence type="ECO:0000256" key="1">
    <source>
        <dbReference type="SAM" id="MobiDB-lite"/>
    </source>
</evidence>
<keyword evidence="2" id="KW-0812">Transmembrane</keyword>
<dbReference type="RefSeq" id="WP_253774333.1">
    <property type="nucleotide sequence ID" value="NZ_JAMTCK010000010.1"/>
</dbReference>